<dbReference type="Gene3D" id="3.30.565.10">
    <property type="entry name" value="Histidine kinase-like ATPase, C-terminal domain"/>
    <property type="match status" value="1"/>
</dbReference>
<evidence type="ECO:0000313" key="3">
    <source>
        <dbReference type="EMBL" id="CAH9071699.1"/>
    </source>
</evidence>
<keyword evidence="4" id="KW-1185">Reference proteome</keyword>
<feature type="region of interest" description="Disordered" evidence="1">
    <location>
        <begin position="325"/>
        <end position="360"/>
    </location>
</feature>
<dbReference type="GO" id="GO:0048364">
    <property type="term" value="P:root development"/>
    <property type="evidence" value="ECO:0007669"/>
    <property type="project" value="TreeGrafter"/>
</dbReference>
<comment type="caution">
    <text evidence="3">The sequence shown here is derived from an EMBL/GenBank/DDBJ whole genome shotgun (WGS) entry which is preliminary data.</text>
</comment>
<feature type="region of interest" description="Disordered" evidence="1">
    <location>
        <begin position="2407"/>
        <end position="2448"/>
    </location>
</feature>
<dbReference type="OrthoDB" id="1262810at2759"/>
<evidence type="ECO:0000259" key="2">
    <source>
        <dbReference type="Pfam" id="PF13020"/>
    </source>
</evidence>
<dbReference type="GO" id="GO:0005634">
    <property type="term" value="C:nucleus"/>
    <property type="evidence" value="ECO:0007669"/>
    <property type="project" value="TreeGrafter"/>
</dbReference>
<feature type="compositionally biased region" description="Polar residues" evidence="1">
    <location>
        <begin position="342"/>
        <end position="355"/>
    </location>
</feature>
<dbReference type="PANTHER" id="PTHR32387">
    <property type="entry name" value="WU:FJ29H11"/>
    <property type="match status" value="1"/>
</dbReference>
<organism evidence="3 4">
    <name type="scientific">Cuscuta europaea</name>
    <name type="common">European dodder</name>
    <dbReference type="NCBI Taxonomy" id="41803"/>
    <lineage>
        <taxon>Eukaryota</taxon>
        <taxon>Viridiplantae</taxon>
        <taxon>Streptophyta</taxon>
        <taxon>Embryophyta</taxon>
        <taxon>Tracheophyta</taxon>
        <taxon>Spermatophyta</taxon>
        <taxon>Magnoliopsida</taxon>
        <taxon>eudicotyledons</taxon>
        <taxon>Gunneridae</taxon>
        <taxon>Pentapetalae</taxon>
        <taxon>asterids</taxon>
        <taxon>lamiids</taxon>
        <taxon>Solanales</taxon>
        <taxon>Convolvulaceae</taxon>
        <taxon>Cuscuteae</taxon>
        <taxon>Cuscuta</taxon>
        <taxon>Cuscuta subgen. Cuscuta</taxon>
    </lineage>
</organism>
<gene>
    <name evidence="3" type="ORF">CEURO_LOCUS4031</name>
</gene>
<dbReference type="Pfam" id="PF13020">
    <property type="entry name" value="NOV_C"/>
    <property type="match status" value="1"/>
</dbReference>
<dbReference type="GO" id="GO:0009793">
    <property type="term" value="P:embryo development ending in seed dormancy"/>
    <property type="evidence" value="ECO:0007669"/>
    <property type="project" value="TreeGrafter"/>
</dbReference>
<dbReference type="EMBL" id="CAMAPE010000008">
    <property type="protein sequence ID" value="CAH9071699.1"/>
    <property type="molecule type" value="Genomic_DNA"/>
</dbReference>
<dbReference type="Proteomes" id="UP001152484">
    <property type="component" value="Unassembled WGS sequence"/>
</dbReference>
<feature type="domain" description="Protein NO VEIN C-terminal" evidence="2">
    <location>
        <begin position="2562"/>
        <end position="2646"/>
    </location>
</feature>
<name>A0A9P1E0Q1_CUSEU</name>
<evidence type="ECO:0000313" key="4">
    <source>
        <dbReference type="Proteomes" id="UP001152484"/>
    </source>
</evidence>
<dbReference type="GO" id="GO:0010305">
    <property type="term" value="P:leaf vascular tissue pattern formation"/>
    <property type="evidence" value="ECO:0007669"/>
    <property type="project" value="TreeGrafter"/>
</dbReference>
<dbReference type="InterPro" id="IPR024975">
    <property type="entry name" value="NOV_C"/>
</dbReference>
<reference evidence="3" key="1">
    <citation type="submission" date="2022-07" db="EMBL/GenBank/DDBJ databases">
        <authorList>
            <person name="Macas J."/>
            <person name="Novak P."/>
            <person name="Neumann P."/>
        </authorList>
    </citation>
    <scope>NUCLEOTIDE SEQUENCE</scope>
</reference>
<feature type="compositionally biased region" description="Acidic residues" evidence="1">
    <location>
        <begin position="328"/>
        <end position="340"/>
    </location>
</feature>
<dbReference type="InterPro" id="IPR036890">
    <property type="entry name" value="HATPase_C_sf"/>
</dbReference>
<proteinExistence type="predicted"/>
<dbReference type="PANTHER" id="PTHR32387:SF0">
    <property type="entry name" value="PROTEIN NO VEIN"/>
    <property type="match status" value="1"/>
</dbReference>
<dbReference type="SUPFAM" id="SSF55874">
    <property type="entry name" value="ATPase domain of HSP90 chaperone/DNA topoisomerase II/histidine kinase"/>
    <property type="match status" value="1"/>
</dbReference>
<protein>
    <recommendedName>
        <fullName evidence="2">Protein NO VEIN C-terminal domain-containing protein</fullName>
    </recommendedName>
</protein>
<dbReference type="InterPro" id="IPR052957">
    <property type="entry name" value="Auxin_embryo_med"/>
</dbReference>
<sequence length="2669" mass="299845">MYGRPSRGGGRALPSSEGANFVRNPNLFYAQNPNVFPNVAFQNPYVQFQNPIFPFQDPNFQFHAQPTRPVGAMEMIDKAVLKARREIIAAGDTVSAWKVSQAALVILKADTWDSLGFQMQQVPSLHRLILTEGKINSFIHCFVGVHRITTLHDLEIAICDTEGVERFEELELGPMVKHPLVVHYFSLGASVTEVCRITSEEIMSFLFEFIESNRRKKIEIEEFLDFIAKIQSVTSKEKLGVRIQSLGMHITLFRRAKESEVTSVNKYLELQRRRAIKRARHCASLSLQKKHMDENFNTISERVKSFSSANEIHIGKHITFVSSCSEDGANDDEESEDEQDGNGVQNENVNSSDRVSTCPYPSAAEEITRLEYSKSIKKCQRKRKLNNIQNPVTRAKKECKTERTQPPCDRQEWTTNCGKKKKKEGKQARPDSIDCSYDSDSMKMFITTWKETCQTDAVDEVFDKMLQFYVARKKSRTSARKLFSSYPCVGLLHIAVTCIKNGMLDSMCDTFQNTSRPEIANIRSENHSDFISNNVESPSLSPSRNGPILPQKLVEPEHGVSVEDIVGKISAYLEVVNDRVSSSKDKFTLLRKLCKLESWMTDEFSCKGFESLGYGDIWSFMKKHMHVFLNALRKSLISDNHQSLPLKASMLELQLDVLISQALHRLLDDGKLNLQKVFELLARQFPLVCFQQIHSNLLVDFDESKKEKGTTSSNCIIFSETLLKADGLNKSGTNYLEISGLEFSTGINACSQSLLTSKDVIQVLLNAPMLTDLRLWSHWDIAFAPSLGSLVGWLLKEVNTKELLCLVTKGGKVIRVDHAATADSFLEVLLQKSPFETAVKLTSLLTLYGGEQNFPAALLKCYARKAFEVFSRDTQHLDSIDDQSMLSEVNSDLLKSKSSLDKSKAVASRFIIDCLDYLPLEFCPFAADILLSGLQQFAKDAASAVLDECKMIKHRVMLHDIGFSLGVVEWVDDYHKFSASVLATSLSMHSECSYLQDIMPNLNSNTNWLQAVSTISASSKVNISPQTTQHNGDQGEMSQTINVASVAVNCSGVGPTNQLYDLSPAQVIESIRQEEFGLNPDISCIESEMLDKQHARLGRALQCLSHELYSQDSHFLLELVQNADDNIYPGNVEPTLTFILQDRGIVVLNNEQGFSAKNIRALCDVGNSTKKGLSSGYIGKKGIGFKSVFRVTDAPEIHSNGFSIKFDITKGQIGFVLPTLIPPCDIDSYSRLVDADTDPVTSNCWKTCIVLPFRSSVLADSAMNNVASMFSDLHPSLLLFLHRLQCIRFRNMLSNSFFVMRKEVVGDGIVRVSCGKEKMVWLVVSHKLRADVIRPDVQTTEVSMAFTLQETFDGNYIPILNQQPVFSFLPLRKYGLKFIIQGDFILPSSREEVDGNSPWNQWLLSEFPDLFVTAERSFCNLPCFRNNPGKGVAAYMSFVPIVGEVHGFFSSLPQMIFSRLRVSNCLILDGNGNEWVPPCKVLRNWTEQARTLLPDSLLRKHLGLGYLHKDIVLSDSLARGLGVEEYGPKILAQILSSLCCKEDGLKSMGLPWLSAWLNSMYMMSLPRAGQSSPDSGIGSDIIDSLRNVRFIPLSDGTFSSMDEGTIWLHANAFSTGTNDNIGLNNFPLVYARLRIVNSALFSEDTAHETLCFQASMVENTARMLYRFGVQQLSAHEIIKMHILPFLSDGQHTSEHGELMTDYISFMMFHLQSNCPNCRLERDLIVGELRNKAPILTNYGYKRCAEVPIHFSKEYENPIDMKQLVTGIGVQWVEVHNVYLEHPITNLLPGGISKWRNFFMELGITDCVQIVQVEKSMTDISPIVLRSITWDKDLFSRELKVKDWESKEMVHLLSQLCANNDKEKSKHFLEILDSLWDDCFSDKADGVFFSSNGERKVFESSFVSSLRDSQWIVSSMDDDLHFPKDLFFDCESVRSILGASAPYALPKVKSHKLVSVIGLKTQATVSDALSILKVWARSESSFRASLSQMAKFYTFIWNGLSTSELHIVNDLCDGPFIFVPHICISWPEDAVSGIFLSSKEVYWHDSTGFTEKMKVAGPQCSADVTQRPVVKMLCSVYPSLRDFFVKMCGVVEFPSFCGYLPILRQLSAVVLPSEAAKTVFQLFLKWSEELKLGSLSSEDIESLKNELLQKDFTVLPTVQDKWVSLNPSFGIICWCDDDILKKEFKHHQNIDFLHFGELISEEKELLHSKVSVLMQMLGIPALSEVVTREAIYYGVSDCSFVASLINWVLPYAQRYIHKNHPERFSQFKQSEFESLKCLKLIVVENLFYRNVIKGCGVPSKKRFECNSLLQDTVLYVSRDLDSHSLFMELSRLFSGGNPDLQLANFLHMLTTMAESGSTEDQTEFFIINSQKIPKLPEGEHVWSLSESAFSMGNADALMTNFESVTTEEPNPVKFKRRPGISSNWPPADWKTAPGFPTTGAPKYKPPKDSSGLHTLEDEVAEVMRHLEKHLPAPVDINFEGVIQEISTPSALGVVGAPDSEITEDNKSSDIGITSNTTPVVGRCLDSSRVETTPEGLASDWSDRGQLCLGTPNRQQALLTGRLGELVAFKYFIGIVGEGFVKWVNETMESGLPYDLVVGDKEYIEVKSTKYVRKDWFSISIREWQFAVEKGELYSIAHVVLAADNTATVTIYKNPARLVQLCKLQLALTIH</sequence>
<accession>A0A9P1E0Q1</accession>
<evidence type="ECO:0000256" key="1">
    <source>
        <dbReference type="SAM" id="MobiDB-lite"/>
    </source>
</evidence>
<dbReference type="NCBIfam" id="NF047352">
    <property type="entry name" value="P_loop_sacsin"/>
    <property type="match status" value="1"/>
</dbReference>